<dbReference type="InterPro" id="IPR055166">
    <property type="entry name" value="Transc_reg_Sar_Rot_HTH"/>
</dbReference>
<dbReference type="Proteomes" id="UP000245921">
    <property type="component" value="Unassembled WGS sequence"/>
</dbReference>
<dbReference type="GO" id="GO:0003700">
    <property type="term" value="F:DNA-binding transcription factor activity"/>
    <property type="evidence" value="ECO:0007669"/>
    <property type="project" value="InterPro"/>
</dbReference>
<evidence type="ECO:0000256" key="4">
    <source>
        <dbReference type="ARBA" id="ARBA00023163"/>
    </source>
</evidence>
<dbReference type="SMART" id="SM00347">
    <property type="entry name" value="HTH_MARR"/>
    <property type="match status" value="1"/>
</dbReference>
<name>A0AA45C5P2_9BACT</name>
<evidence type="ECO:0000256" key="6">
    <source>
        <dbReference type="ARBA" id="ARBA00047188"/>
    </source>
</evidence>
<dbReference type="Gene3D" id="1.10.10.10">
    <property type="entry name" value="Winged helix-like DNA-binding domain superfamily/Winged helix DNA-binding domain"/>
    <property type="match status" value="1"/>
</dbReference>
<evidence type="ECO:0000256" key="2">
    <source>
        <dbReference type="ARBA" id="ARBA00023015"/>
    </source>
</evidence>
<evidence type="ECO:0000259" key="8">
    <source>
        <dbReference type="PROSITE" id="PS50995"/>
    </source>
</evidence>
<evidence type="ECO:0000256" key="1">
    <source>
        <dbReference type="ARBA" id="ARBA00004496"/>
    </source>
</evidence>
<dbReference type="InterPro" id="IPR036388">
    <property type="entry name" value="WH-like_DNA-bd_sf"/>
</dbReference>
<dbReference type="Pfam" id="PF22381">
    <property type="entry name" value="Staph_reg_Sar_Rot"/>
    <property type="match status" value="1"/>
</dbReference>
<comment type="caution">
    <text evidence="9">The sequence shown here is derived from an EMBL/GenBank/DDBJ whole genome shotgun (WGS) entry which is preliminary data.</text>
</comment>
<evidence type="ECO:0000256" key="3">
    <source>
        <dbReference type="ARBA" id="ARBA00023125"/>
    </source>
</evidence>
<comment type="similarity">
    <text evidence="5">Belongs to the SarZ family.</text>
</comment>
<evidence type="ECO:0000313" key="9">
    <source>
        <dbReference type="EMBL" id="PWJ89286.1"/>
    </source>
</evidence>
<dbReference type="GO" id="GO:0005737">
    <property type="term" value="C:cytoplasm"/>
    <property type="evidence" value="ECO:0007669"/>
    <property type="project" value="UniProtKB-SubCell"/>
</dbReference>
<sequence length="151" mass="17742">MDDGYDCKKYFGRYISIISRNLFYYISKEMNDIGIGKIDFEVLVLLYDREGICQEGIVSILKLDKMTVAKSIKKLTEMEYIIKVKDREDKRKSSIYLTNKGLKIKEKICCVKKEINDIFLKDFNETEIELFTKLLYKISKNAVDEISETKC</sequence>
<keyword evidence="10" id="KW-1185">Reference proteome</keyword>
<dbReference type="InterPro" id="IPR036390">
    <property type="entry name" value="WH_DNA-bd_sf"/>
</dbReference>
<accession>A0AA45C5P2</accession>
<reference evidence="9 10" key="1">
    <citation type="submission" date="2018-05" db="EMBL/GenBank/DDBJ databases">
        <title>Genomic Encyclopedia of Type Strains, Phase IV (KMG-IV): sequencing the most valuable type-strain genomes for metagenomic binning, comparative biology and taxonomic classification.</title>
        <authorList>
            <person name="Goeker M."/>
        </authorList>
    </citation>
    <scope>NUCLEOTIDE SEQUENCE [LARGE SCALE GENOMIC DNA]</scope>
    <source>
        <strain evidence="9 10">DSM 24906</strain>
    </source>
</reference>
<evidence type="ECO:0000256" key="5">
    <source>
        <dbReference type="ARBA" id="ARBA00046337"/>
    </source>
</evidence>
<dbReference type="PROSITE" id="PS50995">
    <property type="entry name" value="HTH_MARR_2"/>
    <property type="match status" value="1"/>
</dbReference>
<dbReference type="PANTHER" id="PTHR42756:SF2">
    <property type="entry name" value="MARR FAMILY REGULATORY PROTEIN"/>
    <property type="match status" value="1"/>
</dbReference>
<protein>
    <recommendedName>
        <fullName evidence="6">HTH-type transcriptional regulator SarZ</fullName>
    </recommendedName>
    <alternativeName>
        <fullName evidence="7">Staphylococcal accessory regulator Z</fullName>
    </alternativeName>
</protein>
<organism evidence="9 10">
    <name type="scientific">Oceanotoga teriensis</name>
    <dbReference type="NCBI Taxonomy" id="515440"/>
    <lineage>
        <taxon>Bacteria</taxon>
        <taxon>Thermotogati</taxon>
        <taxon>Thermotogota</taxon>
        <taxon>Thermotogae</taxon>
        <taxon>Petrotogales</taxon>
        <taxon>Petrotogaceae</taxon>
        <taxon>Oceanotoga</taxon>
    </lineage>
</organism>
<dbReference type="InterPro" id="IPR000835">
    <property type="entry name" value="HTH_MarR-typ"/>
</dbReference>
<dbReference type="GO" id="GO:0003677">
    <property type="term" value="F:DNA binding"/>
    <property type="evidence" value="ECO:0007669"/>
    <property type="project" value="UniProtKB-KW"/>
</dbReference>
<dbReference type="AlphaFoldDB" id="A0AA45C5P2"/>
<feature type="domain" description="HTH marR-type" evidence="8">
    <location>
        <begin position="8"/>
        <end position="140"/>
    </location>
</feature>
<dbReference type="PANTHER" id="PTHR42756">
    <property type="entry name" value="TRANSCRIPTIONAL REGULATOR, MARR"/>
    <property type="match status" value="1"/>
</dbReference>
<evidence type="ECO:0000313" key="10">
    <source>
        <dbReference type="Proteomes" id="UP000245921"/>
    </source>
</evidence>
<comment type="subcellular location">
    <subcellularLocation>
        <location evidence="1">Cytoplasm</location>
    </subcellularLocation>
</comment>
<dbReference type="SUPFAM" id="SSF46785">
    <property type="entry name" value="Winged helix' DNA-binding domain"/>
    <property type="match status" value="1"/>
</dbReference>
<proteinExistence type="inferred from homology"/>
<keyword evidence="2" id="KW-0805">Transcription regulation</keyword>
<keyword evidence="3" id="KW-0238">DNA-binding</keyword>
<gene>
    <name evidence="9" type="ORF">C7380_11512</name>
</gene>
<evidence type="ECO:0000256" key="7">
    <source>
        <dbReference type="ARBA" id="ARBA00047207"/>
    </source>
</evidence>
<dbReference type="RefSeq" id="WP_109605469.1">
    <property type="nucleotide sequence ID" value="NZ_JAMHJO010000004.1"/>
</dbReference>
<dbReference type="EMBL" id="QGGI01000015">
    <property type="protein sequence ID" value="PWJ89286.1"/>
    <property type="molecule type" value="Genomic_DNA"/>
</dbReference>
<keyword evidence="4" id="KW-0804">Transcription</keyword>